<organism evidence="1 2">
    <name type="scientific">Antarcticirhabdus aurantiaca</name>
    <dbReference type="NCBI Taxonomy" id="2606717"/>
    <lineage>
        <taxon>Bacteria</taxon>
        <taxon>Pseudomonadati</taxon>
        <taxon>Pseudomonadota</taxon>
        <taxon>Alphaproteobacteria</taxon>
        <taxon>Hyphomicrobiales</taxon>
        <taxon>Aurantimonadaceae</taxon>
        <taxon>Antarcticirhabdus</taxon>
    </lineage>
</organism>
<dbReference type="EMBL" id="CP113520">
    <property type="protein sequence ID" value="WAJ27392.1"/>
    <property type="molecule type" value="Genomic_DNA"/>
</dbReference>
<accession>A0ACD4NKU2</accession>
<evidence type="ECO:0000313" key="1">
    <source>
        <dbReference type="EMBL" id="WAJ27392.1"/>
    </source>
</evidence>
<reference evidence="1" key="1">
    <citation type="submission" date="2022-11" db="EMBL/GenBank/DDBJ databases">
        <title>beta-Carotene-producing bacterium, Jeongeuplla avenae sp. nov., alleviates the salt stress of Arabidopsis seedlings.</title>
        <authorList>
            <person name="Jiang L."/>
            <person name="Lee J."/>
        </authorList>
    </citation>
    <scope>NUCLEOTIDE SEQUENCE</scope>
    <source>
        <strain evidence="1">DY_R2A_6</strain>
    </source>
</reference>
<dbReference type="Proteomes" id="UP001163223">
    <property type="component" value="Chromosome"/>
</dbReference>
<keyword evidence="2" id="KW-1185">Reference proteome</keyword>
<name>A0ACD4NKU2_9HYPH</name>
<evidence type="ECO:0000313" key="2">
    <source>
        <dbReference type="Proteomes" id="UP001163223"/>
    </source>
</evidence>
<gene>
    <name evidence="1" type="ORF">OXU80_21475</name>
</gene>
<sequence>MSVHSIDELEAEATSMRGRQLTAEEKAAISEELLGGRLRPDMGKRPLKNVLRRAIDSVRPGKTRHSN</sequence>
<protein>
    <submittedName>
        <fullName evidence="1">Uncharacterized protein</fullName>
    </submittedName>
</protein>
<proteinExistence type="predicted"/>